<dbReference type="AlphaFoldDB" id="A0AA48HJK8"/>
<keyword evidence="1" id="KW-0805">Transcription regulation</keyword>
<dbReference type="InterPro" id="IPR047057">
    <property type="entry name" value="MerR_fam"/>
</dbReference>
<evidence type="ECO:0000256" key="1">
    <source>
        <dbReference type="ARBA" id="ARBA00023015"/>
    </source>
</evidence>
<dbReference type="Gene3D" id="1.10.1660.10">
    <property type="match status" value="1"/>
</dbReference>
<evidence type="ECO:0000256" key="3">
    <source>
        <dbReference type="ARBA" id="ARBA00023163"/>
    </source>
</evidence>
<dbReference type="KEGG" id="pmaw:MACH26_14420"/>
<dbReference type="SUPFAM" id="SSF46955">
    <property type="entry name" value="Putative DNA-binding domain"/>
    <property type="match status" value="1"/>
</dbReference>
<organism evidence="5 6">
    <name type="scientific">Planctobacterium marinum</name>
    <dbReference type="NCBI Taxonomy" id="1631968"/>
    <lineage>
        <taxon>Bacteria</taxon>
        <taxon>Pseudomonadati</taxon>
        <taxon>Pseudomonadota</taxon>
        <taxon>Gammaproteobacteria</taxon>
        <taxon>Alteromonadales</taxon>
        <taxon>Alteromonadaceae</taxon>
        <taxon>Planctobacterium</taxon>
    </lineage>
</organism>
<proteinExistence type="predicted"/>
<feature type="domain" description="HTH merR-type" evidence="4">
    <location>
        <begin position="1"/>
        <end position="69"/>
    </location>
</feature>
<accession>A0AA48HJK8</accession>
<dbReference type="PANTHER" id="PTHR30204">
    <property type="entry name" value="REDOX-CYCLING DRUG-SENSING TRANSCRIPTIONAL ACTIVATOR SOXR"/>
    <property type="match status" value="1"/>
</dbReference>
<dbReference type="PROSITE" id="PS50937">
    <property type="entry name" value="HTH_MERR_2"/>
    <property type="match status" value="1"/>
</dbReference>
<evidence type="ECO:0000259" key="4">
    <source>
        <dbReference type="PROSITE" id="PS50937"/>
    </source>
</evidence>
<dbReference type="GO" id="GO:0003677">
    <property type="term" value="F:DNA binding"/>
    <property type="evidence" value="ECO:0007669"/>
    <property type="project" value="UniProtKB-KW"/>
</dbReference>
<dbReference type="EMBL" id="AP027272">
    <property type="protein sequence ID" value="BDX05921.1"/>
    <property type="molecule type" value="Genomic_DNA"/>
</dbReference>
<dbReference type="InterPro" id="IPR000551">
    <property type="entry name" value="MerR-type_HTH_dom"/>
</dbReference>
<reference evidence="5" key="1">
    <citation type="submission" date="2023-01" db="EMBL/GenBank/DDBJ databases">
        <title>Complete genome sequence of Planctobacterium marinum strain Dej080120_11.</title>
        <authorList>
            <person name="Ueki S."/>
            <person name="Maruyama F."/>
        </authorList>
    </citation>
    <scope>NUCLEOTIDE SEQUENCE</scope>
    <source>
        <strain evidence="5">Dej080120_11</strain>
    </source>
</reference>
<dbReference type="GO" id="GO:0003700">
    <property type="term" value="F:DNA-binding transcription factor activity"/>
    <property type="evidence" value="ECO:0007669"/>
    <property type="project" value="InterPro"/>
</dbReference>
<dbReference type="PRINTS" id="PR00040">
    <property type="entry name" value="HTHMERR"/>
</dbReference>
<dbReference type="SMART" id="SM00422">
    <property type="entry name" value="HTH_MERR"/>
    <property type="match status" value="1"/>
</dbReference>
<dbReference type="RefSeq" id="WP_338291930.1">
    <property type="nucleotide sequence ID" value="NZ_AP027272.1"/>
</dbReference>
<evidence type="ECO:0000313" key="5">
    <source>
        <dbReference type="EMBL" id="BDX05921.1"/>
    </source>
</evidence>
<dbReference type="InterPro" id="IPR009061">
    <property type="entry name" value="DNA-bd_dom_put_sf"/>
</dbReference>
<evidence type="ECO:0000256" key="2">
    <source>
        <dbReference type="ARBA" id="ARBA00023125"/>
    </source>
</evidence>
<keyword evidence="2" id="KW-0238">DNA-binding</keyword>
<evidence type="ECO:0000313" key="6">
    <source>
        <dbReference type="Proteomes" id="UP001333710"/>
    </source>
</evidence>
<keyword evidence="6" id="KW-1185">Reference proteome</keyword>
<dbReference type="Pfam" id="PF13411">
    <property type="entry name" value="MerR_1"/>
    <property type="match status" value="1"/>
</dbReference>
<name>A0AA48HJK8_9ALTE</name>
<sequence>MRSEQLATQAQVGKDTLRYYEKIGLLSAPPRGANGYRCYSKANLNELKFIKLAQSVGFTLSEIKPAIPFVNNPQPGCPKLRKAIENKLVEIEQRIEELGQAKEKLQYWMDKHLE</sequence>
<gene>
    <name evidence="5" type="ORF">MACH26_14420</name>
</gene>
<keyword evidence="3" id="KW-0804">Transcription</keyword>
<protein>
    <recommendedName>
        <fullName evidence="4">HTH merR-type domain-containing protein</fullName>
    </recommendedName>
</protein>
<dbReference type="Proteomes" id="UP001333710">
    <property type="component" value="Chromosome"/>
</dbReference>
<dbReference type="PANTHER" id="PTHR30204:SF94">
    <property type="entry name" value="HEAVY METAL-DEPENDENT TRANSCRIPTIONAL REGULATOR HI_0293-RELATED"/>
    <property type="match status" value="1"/>
</dbReference>